<dbReference type="InterPro" id="IPR036259">
    <property type="entry name" value="MFS_trans_sf"/>
</dbReference>
<feature type="transmembrane region" description="Helical" evidence="5">
    <location>
        <begin position="191"/>
        <end position="216"/>
    </location>
</feature>
<accession>A0AAE1CY66</accession>
<keyword evidence="2 5" id="KW-0812">Transmembrane</keyword>
<dbReference type="Pfam" id="PF00083">
    <property type="entry name" value="Sugar_tr"/>
    <property type="match status" value="1"/>
</dbReference>
<dbReference type="InterPro" id="IPR005829">
    <property type="entry name" value="Sugar_transporter_CS"/>
</dbReference>
<sequence>MATPDDVLQQVGVCGPFQVLLVLTIAPTSIVSVWEMMFMAFGSYDPGWICLVEAMSSNNNSSSRNVSESGSIRDRCNIYSTCNNVSFLPETSTLVTEWSLVFGQGWALNVIFMVQMVGVVLGASLIGLQCDRVRQRTRLFCMVKIYISFTFLAESSKSWEMFATVRFLIGIAVGGILATGYAILLEFTSEFWRVVLGTIPIWSIGTASFSIAVILLKDWRHVHMLSAIVSCLALLPVIWIPESFRWLAVKGRDTQAWALATKMAKMNKRPLPSLELVASMIVSERRRAEVENSTRYSYLDLFRDTLVRKRSIFFGLGYVFHRYNLFRNQLQRDSSIRRLLYKFSYLVCGRACNHPLFLTYHEFPYKAMGFCSPSLRGFHCLFWCNHSNFNPRR</sequence>
<dbReference type="SUPFAM" id="SSF103473">
    <property type="entry name" value="MFS general substrate transporter"/>
    <property type="match status" value="1"/>
</dbReference>
<gene>
    <name evidence="6" type="ORF">RRG08_050775</name>
</gene>
<keyword evidence="3 5" id="KW-1133">Transmembrane helix</keyword>
<organism evidence="6 7">
    <name type="scientific">Elysia crispata</name>
    <name type="common">lettuce slug</name>
    <dbReference type="NCBI Taxonomy" id="231223"/>
    <lineage>
        <taxon>Eukaryota</taxon>
        <taxon>Metazoa</taxon>
        <taxon>Spiralia</taxon>
        <taxon>Lophotrochozoa</taxon>
        <taxon>Mollusca</taxon>
        <taxon>Gastropoda</taxon>
        <taxon>Heterobranchia</taxon>
        <taxon>Euthyneura</taxon>
        <taxon>Panpulmonata</taxon>
        <taxon>Sacoglossa</taxon>
        <taxon>Placobranchoidea</taxon>
        <taxon>Plakobranchidae</taxon>
        <taxon>Elysia</taxon>
    </lineage>
</organism>
<evidence type="ECO:0000256" key="5">
    <source>
        <dbReference type="SAM" id="Phobius"/>
    </source>
</evidence>
<feature type="transmembrane region" description="Helical" evidence="5">
    <location>
        <begin position="106"/>
        <end position="128"/>
    </location>
</feature>
<dbReference type="GO" id="GO:0016020">
    <property type="term" value="C:membrane"/>
    <property type="evidence" value="ECO:0007669"/>
    <property type="project" value="UniProtKB-SubCell"/>
</dbReference>
<evidence type="ECO:0000313" key="6">
    <source>
        <dbReference type="EMBL" id="KAK3744835.1"/>
    </source>
</evidence>
<proteinExistence type="predicted"/>
<feature type="transmembrane region" description="Helical" evidence="5">
    <location>
        <begin position="12"/>
        <end position="34"/>
    </location>
</feature>
<keyword evidence="4 5" id="KW-0472">Membrane</keyword>
<dbReference type="EMBL" id="JAWDGP010006242">
    <property type="protein sequence ID" value="KAK3744835.1"/>
    <property type="molecule type" value="Genomic_DNA"/>
</dbReference>
<dbReference type="PANTHER" id="PTHR24064">
    <property type="entry name" value="SOLUTE CARRIER FAMILY 22 MEMBER"/>
    <property type="match status" value="1"/>
</dbReference>
<dbReference type="Gene3D" id="1.20.1250.20">
    <property type="entry name" value="MFS general substrate transporter like domains"/>
    <property type="match status" value="1"/>
</dbReference>
<evidence type="ECO:0000256" key="2">
    <source>
        <dbReference type="ARBA" id="ARBA00022692"/>
    </source>
</evidence>
<dbReference type="GO" id="GO:0022857">
    <property type="term" value="F:transmembrane transporter activity"/>
    <property type="evidence" value="ECO:0007669"/>
    <property type="project" value="InterPro"/>
</dbReference>
<evidence type="ECO:0000256" key="1">
    <source>
        <dbReference type="ARBA" id="ARBA00004141"/>
    </source>
</evidence>
<comment type="caution">
    <text evidence="6">The sequence shown here is derived from an EMBL/GenBank/DDBJ whole genome shotgun (WGS) entry which is preliminary data.</text>
</comment>
<evidence type="ECO:0000256" key="3">
    <source>
        <dbReference type="ARBA" id="ARBA00022989"/>
    </source>
</evidence>
<protein>
    <recommendedName>
        <fullName evidence="8">Major facilitator superfamily (MFS) profile domain-containing protein</fullName>
    </recommendedName>
</protein>
<dbReference type="InterPro" id="IPR005828">
    <property type="entry name" value="MFS_sugar_transport-like"/>
</dbReference>
<dbReference type="AlphaFoldDB" id="A0AAE1CY66"/>
<evidence type="ECO:0000313" key="7">
    <source>
        <dbReference type="Proteomes" id="UP001283361"/>
    </source>
</evidence>
<comment type="subcellular location">
    <subcellularLocation>
        <location evidence="1">Membrane</location>
        <topology evidence="1">Multi-pass membrane protein</topology>
    </subcellularLocation>
</comment>
<reference evidence="6" key="1">
    <citation type="journal article" date="2023" name="G3 (Bethesda)">
        <title>A reference genome for the long-term kleptoplast-retaining sea slug Elysia crispata morphotype clarki.</title>
        <authorList>
            <person name="Eastman K.E."/>
            <person name="Pendleton A.L."/>
            <person name="Shaikh M.A."/>
            <person name="Suttiyut T."/>
            <person name="Ogas R."/>
            <person name="Tomko P."/>
            <person name="Gavelis G."/>
            <person name="Widhalm J.R."/>
            <person name="Wisecaver J.H."/>
        </authorList>
    </citation>
    <scope>NUCLEOTIDE SEQUENCE</scope>
    <source>
        <strain evidence="6">ECLA1</strain>
    </source>
</reference>
<evidence type="ECO:0008006" key="8">
    <source>
        <dbReference type="Google" id="ProtNLM"/>
    </source>
</evidence>
<dbReference type="Proteomes" id="UP001283361">
    <property type="component" value="Unassembled WGS sequence"/>
</dbReference>
<dbReference type="PROSITE" id="PS00217">
    <property type="entry name" value="SUGAR_TRANSPORT_2"/>
    <property type="match status" value="1"/>
</dbReference>
<feature type="transmembrane region" description="Helical" evidence="5">
    <location>
        <begin position="222"/>
        <end position="240"/>
    </location>
</feature>
<feature type="transmembrane region" description="Helical" evidence="5">
    <location>
        <begin position="165"/>
        <end position="184"/>
    </location>
</feature>
<keyword evidence="7" id="KW-1185">Reference proteome</keyword>
<name>A0AAE1CY66_9GAST</name>
<evidence type="ECO:0000256" key="4">
    <source>
        <dbReference type="ARBA" id="ARBA00023136"/>
    </source>
</evidence>